<proteinExistence type="predicted"/>
<dbReference type="PANTHER" id="PTHR30146:SF148">
    <property type="entry name" value="HTH-TYPE TRANSCRIPTIONAL REPRESSOR PURR-RELATED"/>
    <property type="match status" value="1"/>
</dbReference>
<dbReference type="AlphaFoldDB" id="A0A934VS75"/>
<accession>A0A934VS75</accession>
<dbReference type="SMART" id="SM00354">
    <property type="entry name" value="HTH_LACI"/>
    <property type="match status" value="1"/>
</dbReference>
<dbReference type="RefSeq" id="WP_200356932.1">
    <property type="nucleotide sequence ID" value="NZ_JAENIL010000034.1"/>
</dbReference>
<evidence type="ECO:0000256" key="3">
    <source>
        <dbReference type="ARBA" id="ARBA00023125"/>
    </source>
</evidence>
<dbReference type="Pfam" id="PF00356">
    <property type="entry name" value="LacI"/>
    <property type="match status" value="1"/>
</dbReference>
<evidence type="ECO:0000256" key="1">
    <source>
        <dbReference type="ARBA" id="ARBA00022491"/>
    </source>
</evidence>
<keyword evidence="2" id="KW-0805">Transcription regulation</keyword>
<reference evidence="6" key="1">
    <citation type="submission" date="2021-01" db="EMBL/GenBank/DDBJ databases">
        <title>Modified the classification status of verrucomicrobia.</title>
        <authorList>
            <person name="Feng X."/>
        </authorList>
    </citation>
    <scope>NUCLEOTIDE SEQUENCE</scope>
    <source>
        <strain evidence="6">KCTC 13126</strain>
    </source>
</reference>
<dbReference type="Gene3D" id="1.10.260.40">
    <property type="entry name" value="lambda repressor-like DNA-binding domains"/>
    <property type="match status" value="1"/>
</dbReference>
<dbReference type="GO" id="GO:0003700">
    <property type="term" value="F:DNA-binding transcription factor activity"/>
    <property type="evidence" value="ECO:0007669"/>
    <property type="project" value="TreeGrafter"/>
</dbReference>
<dbReference type="InterPro" id="IPR000843">
    <property type="entry name" value="HTH_LacI"/>
</dbReference>
<dbReference type="PANTHER" id="PTHR30146">
    <property type="entry name" value="LACI-RELATED TRANSCRIPTIONAL REPRESSOR"/>
    <property type="match status" value="1"/>
</dbReference>
<dbReference type="Proteomes" id="UP000617628">
    <property type="component" value="Unassembled WGS sequence"/>
</dbReference>
<evidence type="ECO:0000256" key="4">
    <source>
        <dbReference type="ARBA" id="ARBA00023163"/>
    </source>
</evidence>
<dbReference type="InterPro" id="IPR028082">
    <property type="entry name" value="Peripla_BP_I"/>
</dbReference>
<dbReference type="CDD" id="cd01392">
    <property type="entry name" value="HTH_LacI"/>
    <property type="match status" value="1"/>
</dbReference>
<keyword evidence="3 6" id="KW-0238">DNA-binding</keyword>
<gene>
    <name evidence="6" type="ORF">JIN87_17700</name>
</gene>
<evidence type="ECO:0000313" key="6">
    <source>
        <dbReference type="EMBL" id="MBK1878720.1"/>
    </source>
</evidence>
<dbReference type="InterPro" id="IPR010982">
    <property type="entry name" value="Lambda_DNA-bd_dom_sf"/>
</dbReference>
<dbReference type="PROSITE" id="PS50932">
    <property type="entry name" value="HTH_LACI_2"/>
    <property type="match status" value="1"/>
</dbReference>
<comment type="caution">
    <text evidence="6">The sequence shown here is derived from an EMBL/GenBank/DDBJ whole genome shotgun (WGS) entry which is preliminary data.</text>
</comment>
<evidence type="ECO:0000259" key="5">
    <source>
        <dbReference type="PROSITE" id="PS50932"/>
    </source>
</evidence>
<keyword evidence="1" id="KW-0678">Repressor</keyword>
<dbReference type="SUPFAM" id="SSF47413">
    <property type="entry name" value="lambda repressor-like DNA-binding domains"/>
    <property type="match status" value="1"/>
</dbReference>
<organism evidence="6 7">
    <name type="scientific">Pelagicoccus mobilis</name>
    <dbReference type="NCBI Taxonomy" id="415221"/>
    <lineage>
        <taxon>Bacteria</taxon>
        <taxon>Pseudomonadati</taxon>
        <taxon>Verrucomicrobiota</taxon>
        <taxon>Opitutia</taxon>
        <taxon>Puniceicoccales</taxon>
        <taxon>Pelagicoccaceae</taxon>
        <taxon>Pelagicoccus</taxon>
    </lineage>
</organism>
<dbReference type="GO" id="GO:0000976">
    <property type="term" value="F:transcription cis-regulatory region binding"/>
    <property type="evidence" value="ECO:0007669"/>
    <property type="project" value="TreeGrafter"/>
</dbReference>
<dbReference type="SUPFAM" id="SSF53822">
    <property type="entry name" value="Periplasmic binding protein-like I"/>
    <property type="match status" value="1"/>
</dbReference>
<feature type="domain" description="HTH lacI-type" evidence="5">
    <location>
        <begin position="4"/>
        <end position="58"/>
    </location>
</feature>
<dbReference type="Gene3D" id="3.40.50.2300">
    <property type="match status" value="2"/>
</dbReference>
<keyword evidence="7" id="KW-1185">Reference proteome</keyword>
<keyword evidence="4" id="KW-0804">Transcription</keyword>
<sequence>MTRVTVRMVAEKAGVSVSTASLALRNDPRVSEDTRLRVDEVAHMLGYYPHPLLGSMMQDVRSGKKERQKLSIVYLDNLKEEGRWKEVASYAATFEGARRRAEQLGYDFDLIWARAPKLSSKRLSDILWNRGVDGIILGPSEEPHLSIDLDWDRFSTVAISYDVVGGPFHRVTNNHYLSIRLAVEVAKQLGYRRIGIFLEQHQNERVNNVYSNYMAAYNSKVDEANRVEPCFLDGYTKKDLFQWLESEKPDLVLGLSRFIYEWMVEGGVRVPKDVGFALLDRQPIDEVCCGVDQRTEYIGQSAVDLVTTLLRTYQKGVAEVPLHLLSEGRWHQGGTMVYPPDFQAPLSVRT</sequence>
<evidence type="ECO:0000313" key="7">
    <source>
        <dbReference type="Proteomes" id="UP000617628"/>
    </source>
</evidence>
<name>A0A934VS75_9BACT</name>
<dbReference type="EMBL" id="JAENIL010000034">
    <property type="protein sequence ID" value="MBK1878720.1"/>
    <property type="molecule type" value="Genomic_DNA"/>
</dbReference>
<evidence type="ECO:0000256" key="2">
    <source>
        <dbReference type="ARBA" id="ARBA00023015"/>
    </source>
</evidence>
<protein>
    <submittedName>
        <fullName evidence="6">LacI family DNA-binding transcriptional regulator</fullName>
    </submittedName>
</protein>